<reference evidence="3" key="1">
    <citation type="submission" date="2023-01" db="EMBL/GenBank/DDBJ databases">
        <title>The growth and conidiation of Purpureocillium lavendulum are regulated by nitrogen source and histone H3K14 acetylation.</title>
        <authorList>
            <person name="Tang P."/>
            <person name="Han J."/>
            <person name="Zhang C."/>
            <person name="Tang P."/>
            <person name="Qi F."/>
            <person name="Zhang K."/>
            <person name="Liang L."/>
        </authorList>
    </citation>
    <scope>NUCLEOTIDE SEQUENCE</scope>
    <source>
        <strain evidence="3">YMF1.00683</strain>
    </source>
</reference>
<sequence length="230" mass="24267">MKTTYTVLAAALLGTAFAGPLEARQRAGSDAPDIGGLSAQFCADKSAACEKKLRDCISFNRDRNVIKACMGDTVFEPADPNAAGVNDKGAGPVGGELLNKFRAKYCGRIAGDRACFEKVDSCVKDLGKASGMDLGKNPSVMDACMKEPNTQEPEKTNINELRAEYCRYADRVCYKKLDECRKDKADKASIDKCMNPSAPESVEATTAGATPAESTSTGVVGCAAPKKTAA</sequence>
<evidence type="ECO:0000313" key="4">
    <source>
        <dbReference type="Proteomes" id="UP001163105"/>
    </source>
</evidence>
<gene>
    <name evidence="3" type="ORF">O9K51_08069</name>
</gene>
<evidence type="ECO:0000256" key="1">
    <source>
        <dbReference type="SAM" id="MobiDB-lite"/>
    </source>
</evidence>
<comment type="caution">
    <text evidence="3">The sequence shown here is derived from an EMBL/GenBank/DDBJ whole genome shotgun (WGS) entry which is preliminary data.</text>
</comment>
<keyword evidence="4" id="KW-1185">Reference proteome</keyword>
<proteinExistence type="predicted"/>
<protein>
    <submittedName>
        <fullName evidence="3">Uncharacterized protein</fullName>
    </submittedName>
</protein>
<feature type="signal peptide" evidence="2">
    <location>
        <begin position="1"/>
        <end position="18"/>
    </location>
</feature>
<feature type="compositionally biased region" description="Polar residues" evidence="1">
    <location>
        <begin position="203"/>
        <end position="218"/>
    </location>
</feature>
<evidence type="ECO:0000256" key="2">
    <source>
        <dbReference type="SAM" id="SignalP"/>
    </source>
</evidence>
<dbReference type="AlphaFoldDB" id="A0AB34FMN5"/>
<dbReference type="Proteomes" id="UP001163105">
    <property type="component" value="Unassembled WGS sequence"/>
</dbReference>
<dbReference type="EMBL" id="JAQHRD010000006">
    <property type="protein sequence ID" value="KAJ6440178.1"/>
    <property type="molecule type" value="Genomic_DNA"/>
</dbReference>
<feature type="region of interest" description="Disordered" evidence="1">
    <location>
        <begin position="192"/>
        <end position="230"/>
    </location>
</feature>
<accession>A0AB34FMN5</accession>
<feature type="chain" id="PRO_5044194158" evidence="2">
    <location>
        <begin position="19"/>
        <end position="230"/>
    </location>
</feature>
<organism evidence="3 4">
    <name type="scientific">Purpureocillium lavendulum</name>
    <dbReference type="NCBI Taxonomy" id="1247861"/>
    <lineage>
        <taxon>Eukaryota</taxon>
        <taxon>Fungi</taxon>
        <taxon>Dikarya</taxon>
        <taxon>Ascomycota</taxon>
        <taxon>Pezizomycotina</taxon>
        <taxon>Sordariomycetes</taxon>
        <taxon>Hypocreomycetidae</taxon>
        <taxon>Hypocreales</taxon>
        <taxon>Ophiocordycipitaceae</taxon>
        <taxon>Purpureocillium</taxon>
    </lineage>
</organism>
<keyword evidence="2" id="KW-0732">Signal</keyword>
<evidence type="ECO:0000313" key="3">
    <source>
        <dbReference type="EMBL" id="KAJ6440178.1"/>
    </source>
</evidence>
<name>A0AB34FMN5_9HYPO</name>